<keyword evidence="7 13" id="KW-0479">Metal-binding</keyword>
<dbReference type="PANTHER" id="PTHR43498">
    <property type="entry name" value="FERREDOXIN:COB-COM HETERODISULFIDE REDUCTASE SUBUNIT A"/>
    <property type="match status" value="1"/>
</dbReference>
<evidence type="ECO:0000313" key="16">
    <source>
        <dbReference type="Proteomes" id="UP000019483"/>
    </source>
</evidence>
<dbReference type="PANTHER" id="PTHR43498:SF1">
    <property type="entry name" value="COB--COM HETERODISULFIDE REDUCTASE IRON-SULFUR SUBUNIT A"/>
    <property type="match status" value="1"/>
</dbReference>
<dbReference type="GO" id="GO:0016491">
    <property type="term" value="F:oxidoreductase activity"/>
    <property type="evidence" value="ECO:0007669"/>
    <property type="project" value="UniProtKB-UniRule"/>
</dbReference>
<evidence type="ECO:0000256" key="5">
    <source>
        <dbReference type="ARBA" id="ARBA00022485"/>
    </source>
</evidence>
<evidence type="ECO:0000256" key="3">
    <source>
        <dbReference type="ARBA" id="ARBA00004808"/>
    </source>
</evidence>
<comment type="subunit">
    <text evidence="13">The ferredoxin:CoB-CoM heterodisulfide reductase is composed of three subunits; HdrA, HdrB and HdrC.</text>
</comment>
<keyword evidence="5 13" id="KW-0004">4Fe-4S</keyword>
<keyword evidence="10 13" id="KW-0560">Oxidoreductase</keyword>
<dbReference type="SUPFAM" id="SSF51905">
    <property type="entry name" value="FAD/NAD(P)-binding domain"/>
    <property type="match status" value="1"/>
</dbReference>
<comment type="cofactor">
    <cofactor evidence="13">
        <name>[4Fe-4S] cluster</name>
        <dbReference type="ChEBI" id="CHEBI:49883"/>
    </cofactor>
</comment>
<comment type="cofactor">
    <cofactor evidence="1 13">
        <name>FAD</name>
        <dbReference type="ChEBI" id="CHEBI:57692"/>
    </cofactor>
</comment>
<dbReference type="InterPro" id="IPR036188">
    <property type="entry name" value="FAD/NAD-bd_sf"/>
</dbReference>
<gene>
    <name evidence="15" type="ORF">MettiDRAFT_0189</name>
</gene>
<dbReference type="GO" id="GO:0015948">
    <property type="term" value="P:methanogenesis"/>
    <property type="evidence" value="ECO:0007669"/>
    <property type="project" value="UniProtKB-KW"/>
</dbReference>
<dbReference type="EC" id="1.8.-.-" evidence="13"/>
<dbReference type="Pfam" id="PF12838">
    <property type="entry name" value="Fer4_7"/>
    <property type="match status" value="1"/>
</dbReference>
<dbReference type="GO" id="GO:0046872">
    <property type="term" value="F:metal ion binding"/>
    <property type="evidence" value="ECO:0007669"/>
    <property type="project" value="UniProtKB-KW"/>
</dbReference>
<name>W9DMK4_METTI</name>
<comment type="pathway">
    <text evidence="3 13">Cofactor metabolism; coenzyme M-coenzyme B heterodisulfide reduction; coenzyme B and coenzyme M from coenzyme M-coenzyme B heterodisulfide: step 1/1.</text>
</comment>
<dbReference type="Gene3D" id="3.40.50.720">
    <property type="entry name" value="NAD(P)-binding Rossmann-like Domain"/>
    <property type="match status" value="1"/>
</dbReference>
<evidence type="ECO:0000256" key="9">
    <source>
        <dbReference type="ARBA" id="ARBA00022994"/>
    </source>
</evidence>
<keyword evidence="8 13" id="KW-0274">FAD</keyword>
<comment type="caution">
    <text evidence="15">The sequence shown here is derived from an EMBL/GenBank/DDBJ whole genome shotgun (WGS) entry which is preliminary data.</text>
</comment>
<feature type="domain" description="4Fe-4S ferredoxin-type" evidence="14">
    <location>
        <begin position="251"/>
        <end position="280"/>
    </location>
</feature>
<keyword evidence="9" id="KW-0484">Methanogenesis</keyword>
<evidence type="ECO:0000256" key="4">
    <source>
        <dbReference type="ARBA" id="ARBA00006561"/>
    </source>
</evidence>
<keyword evidence="12 13" id="KW-0411">Iron-sulfur</keyword>
<dbReference type="InterPro" id="IPR039650">
    <property type="entry name" value="HdrA-like"/>
</dbReference>
<dbReference type="Gene3D" id="3.30.70.20">
    <property type="match status" value="2"/>
</dbReference>
<protein>
    <recommendedName>
        <fullName evidence="13">CoB--CoM heterodisulfide reductase iron-sulfur subunit A</fullName>
        <ecNumber evidence="13">1.8.-.-</ecNumber>
    </recommendedName>
</protein>
<proteinExistence type="inferred from homology"/>
<comment type="similarity">
    <text evidence="4 13">Belongs to the HdrA family.</text>
</comment>
<dbReference type="InterPro" id="IPR017900">
    <property type="entry name" value="4Fe4S_Fe_S_CS"/>
</dbReference>
<evidence type="ECO:0000256" key="2">
    <source>
        <dbReference type="ARBA" id="ARBA00003406"/>
    </source>
</evidence>
<dbReference type="Pfam" id="PF12831">
    <property type="entry name" value="FAD_oxidored"/>
    <property type="match status" value="1"/>
</dbReference>
<dbReference type="FunFam" id="3.50.50.60:FF:000644">
    <property type="entry name" value="H(2):CoB-CoM heterodisulfide,ferredoxin reductase subunit A"/>
    <property type="match status" value="1"/>
</dbReference>
<dbReference type="PROSITE" id="PS51379">
    <property type="entry name" value="4FE4S_FER_2"/>
    <property type="match status" value="4"/>
</dbReference>
<comment type="function">
    <text evidence="2 13">Part of a complex that catalyzes the reversible reduction of CoM-S-S-CoB to the thiol-coenzymes H-S-CoM (coenzyme M) and H-S-CoB (coenzyme B).</text>
</comment>
<evidence type="ECO:0000256" key="12">
    <source>
        <dbReference type="ARBA" id="ARBA00023014"/>
    </source>
</evidence>
<dbReference type="STRING" id="1090322.MettiDRAFT_0189"/>
<evidence type="ECO:0000256" key="13">
    <source>
        <dbReference type="RuleBase" id="RU366072"/>
    </source>
</evidence>
<sequence>MAQSEINNNINTDEIDEPRIGVFICECGVNIGGVIDCQAVADYAGTLPDVIRSSVNKYTCSDSGQSEIKQAIKDNNLNRVLVAACTPKTHEPIFRACVEEAGLNPYLFEFVNIREHCSWIHMQEKDAATEKACELVRMGVSRASKLEPLQSNEVPVTDTALVIGAGVAGMQSALDIAEMGYKVYLVEKNPSIGGKMAQLDKTFPTNDCSICILGPKMVEVARNKNIELMTYSEIEEVDGYVGNFKVKVRHKARYVDTDTCTGCGLCVQKCPVEVPNTEFNEGIGIRKAIYVPFPQAVPLRAVVDRSVCIDCGACSRACSSNSVVMEQQDTFSELDIGVIVVTAGFDVYDPEPTHDFGYGLYDNVITGMELERLINASGPTMGKVVRPSDVKPPKKVGFIQCVGSRDKNRNRYCSSFCCMYALKDAQLIREKYPDSEVYIMYMDMRTPFRNYEEFYDRARDMGIRFIRGKPGKVTENEDNGLKVRVEDTLTNDIIDLDLDLLVLSVGAVSSESTERIRQILKVSRAADGFLMEAHPKLKPVDTTLDGIFIGGVSQGPKDIPYSVSQGSACAARASRYLAQGKAITEGITVEVNHDVCVACGLCVPMCPFQALSIDDGKLNIIKALCKGCGTCAVACPTGALQQNHFRNDQLLAQVKNVFTFEEE</sequence>
<evidence type="ECO:0000256" key="11">
    <source>
        <dbReference type="ARBA" id="ARBA00023004"/>
    </source>
</evidence>
<dbReference type="Pfam" id="PF13187">
    <property type="entry name" value="Fer4_9"/>
    <property type="match status" value="1"/>
</dbReference>
<feature type="domain" description="4Fe-4S ferredoxin-type" evidence="14">
    <location>
        <begin position="299"/>
        <end position="328"/>
    </location>
</feature>
<organism evidence="15 16">
    <name type="scientific">Methanolobus tindarius DSM 2278</name>
    <dbReference type="NCBI Taxonomy" id="1090322"/>
    <lineage>
        <taxon>Archaea</taxon>
        <taxon>Methanobacteriati</taxon>
        <taxon>Methanobacteriota</taxon>
        <taxon>Stenosarchaea group</taxon>
        <taxon>Methanomicrobia</taxon>
        <taxon>Methanosarcinales</taxon>
        <taxon>Methanosarcinaceae</taxon>
        <taxon>Methanolobus</taxon>
    </lineage>
</organism>
<evidence type="ECO:0000256" key="10">
    <source>
        <dbReference type="ARBA" id="ARBA00023002"/>
    </source>
</evidence>
<keyword evidence="16" id="KW-1185">Reference proteome</keyword>
<dbReference type="SUPFAM" id="SSF54862">
    <property type="entry name" value="4Fe-4S ferredoxins"/>
    <property type="match status" value="1"/>
</dbReference>
<dbReference type="Proteomes" id="UP000019483">
    <property type="component" value="Unassembled WGS sequence"/>
</dbReference>
<dbReference type="EMBL" id="AZAJ01000001">
    <property type="protein sequence ID" value="ETA66789.1"/>
    <property type="molecule type" value="Genomic_DNA"/>
</dbReference>
<accession>W9DMK4</accession>
<keyword evidence="6 13" id="KW-0285">Flavoprotein</keyword>
<evidence type="ECO:0000313" key="15">
    <source>
        <dbReference type="EMBL" id="ETA66789.1"/>
    </source>
</evidence>
<keyword evidence="11 13" id="KW-0408">Iron</keyword>
<dbReference type="GO" id="GO:0051539">
    <property type="term" value="F:4 iron, 4 sulfur cluster binding"/>
    <property type="evidence" value="ECO:0007669"/>
    <property type="project" value="UniProtKB-UniRule"/>
</dbReference>
<evidence type="ECO:0000256" key="8">
    <source>
        <dbReference type="ARBA" id="ARBA00022827"/>
    </source>
</evidence>
<feature type="domain" description="4Fe-4S ferredoxin-type" evidence="14">
    <location>
        <begin position="587"/>
        <end position="616"/>
    </location>
</feature>
<dbReference type="PROSITE" id="PS00198">
    <property type="entry name" value="4FE4S_FER_1"/>
    <property type="match status" value="3"/>
</dbReference>
<evidence type="ECO:0000256" key="1">
    <source>
        <dbReference type="ARBA" id="ARBA00001974"/>
    </source>
</evidence>
<reference evidence="15 16" key="1">
    <citation type="submission" date="2013-08" db="EMBL/GenBank/DDBJ databases">
        <authorList>
            <consortium name="DOE Joint Genome Institute"/>
            <person name="Eisen J."/>
            <person name="Huntemann M."/>
            <person name="Han J."/>
            <person name="Chen A."/>
            <person name="Kyrpides N."/>
            <person name="Mavromatis K."/>
            <person name="Markowitz V."/>
            <person name="Palaniappan K."/>
            <person name="Ivanova N."/>
            <person name="Schaumberg A."/>
            <person name="Pati A."/>
            <person name="Liolios K."/>
            <person name="Nordberg H.P."/>
            <person name="Cantor M.N."/>
            <person name="Hua S.X."/>
            <person name="Woyke T."/>
        </authorList>
    </citation>
    <scope>NUCLEOTIDE SEQUENCE [LARGE SCALE GENOMIC DNA]</scope>
    <source>
        <strain evidence="15 16">DSM 2278</strain>
    </source>
</reference>
<evidence type="ECO:0000256" key="6">
    <source>
        <dbReference type="ARBA" id="ARBA00022630"/>
    </source>
</evidence>
<feature type="domain" description="4Fe-4S ferredoxin-type" evidence="14">
    <location>
        <begin position="617"/>
        <end position="645"/>
    </location>
</feature>
<dbReference type="AlphaFoldDB" id="W9DMK4"/>
<dbReference type="InterPro" id="IPR017896">
    <property type="entry name" value="4Fe4S_Fe-S-bd"/>
</dbReference>
<evidence type="ECO:0000259" key="14">
    <source>
        <dbReference type="PROSITE" id="PS51379"/>
    </source>
</evidence>
<evidence type="ECO:0000256" key="7">
    <source>
        <dbReference type="ARBA" id="ARBA00022723"/>
    </source>
</evidence>
<dbReference type="UniPathway" id="UPA00647">
    <property type="reaction ID" value="UER00700"/>
</dbReference>